<dbReference type="AlphaFoldDB" id="A0A9D2IA32"/>
<dbReference type="Gene3D" id="3.40.190.10">
    <property type="entry name" value="Periplasmic binding protein-like II"/>
    <property type="match status" value="1"/>
</dbReference>
<keyword evidence="2" id="KW-0732">Signal</keyword>
<evidence type="ECO:0000259" key="3">
    <source>
        <dbReference type="Pfam" id="PF00496"/>
    </source>
</evidence>
<dbReference type="GO" id="GO:0043190">
    <property type="term" value="C:ATP-binding cassette (ABC) transporter complex"/>
    <property type="evidence" value="ECO:0007669"/>
    <property type="project" value="InterPro"/>
</dbReference>
<dbReference type="Proteomes" id="UP000886858">
    <property type="component" value="Unassembled WGS sequence"/>
</dbReference>
<dbReference type="CDD" id="cd00995">
    <property type="entry name" value="PBP2_NikA_DppA_OppA_like"/>
    <property type="match status" value="1"/>
</dbReference>
<dbReference type="Gene3D" id="3.10.105.10">
    <property type="entry name" value="Dipeptide-binding Protein, Domain 3"/>
    <property type="match status" value="1"/>
</dbReference>
<dbReference type="PIRSF" id="PIRSF002741">
    <property type="entry name" value="MppA"/>
    <property type="match status" value="1"/>
</dbReference>
<comment type="caution">
    <text evidence="4">The sequence shown here is derived from an EMBL/GenBank/DDBJ whole genome shotgun (WGS) entry which is preliminary data.</text>
</comment>
<feature type="compositionally biased region" description="Low complexity" evidence="1">
    <location>
        <begin position="48"/>
        <end position="66"/>
    </location>
</feature>
<feature type="chain" id="PRO_5038844057" evidence="2">
    <location>
        <begin position="23"/>
        <end position="571"/>
    </location>
</feature>
<feature type="region of interest" description="Disordered" evidence="1">
    <location>
        <begin position="32"/>
        <end position="66"/>
    </location>
</feature>
<accession>A0A9D2IA32</accession>
<dbReference type="InterPro" id="IPR000914">
    <property type="entry name" value="SBP_5_dom"/>
</dbReference>
<dbReference type="PANTHER" id="PTHR30290">
    <property type="entry name" value="PERIPLASMIC BINDING COMPONENT OF ABC TRANSPORTER"/>
    <property type="match status" value="1"/>
</dbReference>
<dbReference type="PROSITE" id="PS51257">
    <property type="entry name" value="PROKAR_LIPOPROTEIN"/>
    <property type="match status" value="1"/>
</dbReference>
<organism evidence="4 5">
    <name type="scientific">Candidatus Eisenbergiella merdipullorum</name>
    <dbReference type="NCBI Taxonomy" id="2838553"/>
    <lineage>
        <taxon>Bacteria</taxon>
        <taxon>Bacillati</taxon>
        <taxon>Bacillota</taxon>
        <taxon>Clostridia</taxon>
        <taxon>Lachnospirales</taxon>
        <taxon>Lachnospiraceae</taxon>
        <taxon>Eisenbergiella</taxon>
    </lineage>
</organism>
<name>A0A9D2IA32_9FIRM</name>
<dbReference type="InterPro" id="IPR030678">
    <property type="entry name" value="Peptide/Ni-bd"/>
</dbReference>
<evidence type="ECO:0000313" key="5">
    <source>
        <dbReference type="Proteomes" id="UP000886858"/>
    </source>
</evidence>
<dbReference type="GO" id="GO:0015833">
    <property type="term" value="P:peptide transport"/>
    <property type="evidence" value="ECO:0007669"/>
    <property type="project" value="TreeGrafter"/>
</dbReference>
<dbReference type="SUPFAM" id="SSF53850">
    <property type="entry name" value="Periplasmic binding protein-like II"/>
    <property type="match status" value="1"/>
</dbReference>
<evidence type="ECO:0000313" key="4">
    <source>
        <dbReference type="EMBL" id="HJA94644.1"/>
    </source>
</evidence>
<dbReference type="EMBL" id="DWYY01000192">
    <property type="protein sequence ID" value="HJA94644.1"/>
    <property type="molecule type" value="Genomic_DNA"/>
</dbReference>
<protein>
    <submittedName>
        <fullName evidence="4">ABC transporter substrate-binding protein</fullName>
    </submittedName>
</protein>
<dbReference type="InterPro" id="IPR039424">
    <property type="entry name" value="SBP_5"/>
</dbReference>
<dbReference type="Gene3D" id="3.90.76.10">
    <property type="entry name" value="Dipeptide-binding Protein, Domain 1"/>
    <property type="match status" value="1"/>
</dbReference>
<proteinExistence type="predicted"/>
<dbReference type="GO" id="GO:0042597">
    <property type="term" value="C:periplasmic space"/>
    <property type="evidence" value="ECO:0007669"/>
    <property type="project" value="UniProtKB-ARBA"/>
</dbReference>
<gene>
    <name evidence="4" type="ORF">H9717_16280</name>
</gene>
<reference evidence="4" key="1">
    <citation type="journal article" date="2021" name="PeerJ">
        <title>Extensive microbial diversity within the chicken gut microbiome revealed by metagenomics and culture.</title>
        <authorList>
            <person name="Gilroy R."/>
            <person name="Ravi A."/>
            <person name="Getino M."/>
            <person name="Pursley I."/>
            <person name="Horton D.L."/>
            <person name="Alikhan N.F."/>
            <person name="Baker D."/>
            <person name="Gharbi K."/>
            <person name="Hall N."/>
            <person name="Watson M."/>
            <person name="Adriaenssens E.M."/>
            <person name="Foster-Nyarko E."/>
            <person name="Jarju S."/>
            <person name="Secka A."/>
            <person name="Antonio M."/>
            <person name="Oren A."/>
            <person name="Chaudhuri R.R."/>
            <person name="La Ragione R."/>
            <person name="Hildebrand F."/>
            <person name="Pallen M.J."/>
        </authorList>
    </citation>
    <scope>NUCLEOTIDE SEQUENCE</scope>
    <source>
        <strain evidence="4">CHK179-7159</strain>
    </source>
</reference>
<reference evidence="4" key="2">
    <citation type="submission" date="2021-04" db="EMBL/GenBank/DDBJ databases">
        <authorList>
            <person name="Gilroy R."/>
        </authorList>
    </citation>
    <scope>NUCLEOTIDE SEQUENCE</scope>
    <source>
        <strain evidence="4">CHK179-7159</strain>
    </source>
</reference>
<dbReference type="GO" id="GO:1904680">
    <property type="term" value="F:peptide transmembrane transporter activity"/>
    <property type="evidence" value="ECO:0007669"/>
    <property type="project" value="TreeGrafter"/>
</dbReference>
<sequence length="571" mass="61538">MRKFMKKALGLTLAAVMTLSLAACSSAGGGATGESAAGQNSTAAQESAAAGTPAEQGTEAGTAATGSASGEKIVNVGVTDTLTSLNPLLLNGGEVNKYATGLMFLPLMELDADLNFVPMVADSITTEDNLNFVVHIDEAATWSDGTPITADDVAYTALRLASPVVNNTSMMYYVFEGVGDDGFVEEGAESIEGVQVIDDKTVQFTTKEPMALMTFLNSYARYLLTLPKHVIENFAEDELTTQAWFNQPDVVSGPFFMTDYDVDHYVTYTANENYWKGAPKIDKLNIRIVDGSQLYAGLQSGEIDITQQTMSVIPPEDYESVEALENVEVVYGSPITNQSVFIQTANVPDARVRQALLYAIDRQQILEQLLNGHGEVVDGFLSSASPYYDDTITPIAYDPAKAQELLAEAGWDGSQTLRFYVNSGDSTFVNAATVMAAQWAAVGIKVEVTTVDFATLMSTAGSMDYDILAVQYTYSPVDPYTDMAWLLGGEGSWTSYSDDEVNAALAGTQTTSDPEELKELYGIADRKMQEDVPMFSAYIISAQGAVNKRLTGATPSVYGFFNDVQNWDVTE</sequence>
<dbReference type="Pfam" id="PF00496">
    <property type="entry name" value="SBP_bac_5"/>
    <property type="match status" value="1"/>
</dbReference>
<evidence type="ECO:0000256" key="1">
    <source>
        <dbReference type="SAM" id="MobiDB-lite"/>
    </source>
</evidence>
<evidence type="ECO:0000256" key="2">
    <source>
        <dbReference type="SAM" id="SignalP"/>
    </source>
</evidence>
<feature type="signal peptide" evidence="2">
    <location>
        <begin position="1"/>
        <end position="22"/>
    </location>
</feature>
<feature type="domain" description="Solute-binding protein family 5" evidence="3">
    <location>
        <begin position="116"/>
        <end position="491"/>
    </location>
</feature>